<dbReference type="SMART" id="SM00382">
    <property type="entry name" value="AAA"/>
    <property type="match status" value="1"/>
</dbReference>
<feature type="transmembrane region" description="Helical" evidence="8">
    <location>
        <begin position="205"/>
        <end position="226"/>
    </location>
</feature>
<evidence type="ECO:0000259" key="10">
    <source>
        <dbReference type="PROSITE" id="PS50929"/>
    </source>
</evidence>
<dbReference type="Pfam" id="PF00664">
    <property type="entry name" value="ABC_membrane"/>
    <property type="match status" value="1"/>
</dbReference>
<dbReference type="InterPro" id="IPR027417">
    <property type="entry name" value="P-loop_NTPase"/>
</dbReference>
<reference evidence="11 12" key="1">
    <citation type="submission" date="2016-10" db="EMBL/GenBank/DDBJ databases">
        <authorList>
            <person name="Varghese N."/>
            <person name="Submissions S."/>
        </authorList>
    </citation>
    <scope>NUCLEOTIDE SEQUENCE [LARGE SCALE GENOMIC DNA]</scope>
    <source>
        <strain evidence="11 12">ATCC 19403</strain>
    </source>
</reference>
<keyword evidence="12" id="KW-1185">Reference proteome</keyword>
<keyword evidence="6 8" id="KW-0472">Membrane</keyword>
<dbReference type="Pfam" id="PF00005">
    <property type="entry name" value="ABC_tran"/>
    <property type="match status" value="1"/>
</dbReference>
<evidence type="ECO:0000256" key="3">
    <source>
        <dbReference type="ARBA" id="ARBA00022741"/>
    </source>
</evidence>
<evidence type="ECO:0000259" key="9">
    <source>
        <dbReference type="PROSITE" id="PS50893"/>
    </source>
</evidence>
<dbReference type="SUPFAM" id="SSF90123">
    <property type="entry name" value="ABC transporter transmembrane region"/>
    <property type="match status" value="1"/>
</dbReference>
<accession>A0ABY1C534</accession>
<dbReference type="CDD" id="cd18547">
    <property type="entry name" value="ABC_6TM_Tm288_like"/>
    <property type="match status" value="1"/>
</dbReference>
<feature type="transmembrane region" description="Helical" evidence="8">
    <location>
        <begin position="301"/>
        <end position="319"/>
    </location>
</feature>
<feature type="domain" description="ABC transmembrane type-1" evidence="10">
    <location>
        <begin position="64"/>
        <end position="350"/>
    </location>
</feature>
<evidence type="ECO:0000256" key="7">
    <source>
        <dbReference type="SAM" id="MobiDB-lite"/>
    </source>
</evidence>
<organism evidence="11 12">
    <name type="scientific">Lacrimispora sphenoides JCM 1415</name>
    <dbReference type="NCBI Taxonomy" id="1297793"/>
    <lineage>
        <taxon>Bacteria</taxon>
        <taxon>Bacillati</taxon>
        <taxon>Bacillota</taxon>
        <taxon>Clostridia</taxon>
        <taxon>Lachnospirales</taxon>
        <taxon>Lachnospiraceae</taxon>
        <taxon>Lacrimispora</taxon>
    </lineage>
</organism>
<evidence type="ECO:0000313" key="12">
    <source>
        <dbReference type="Proteomes" id="UP000198970"/>
    </source>
</evidence>
<protein>
    <submittedName>
        <fullName evidence="11">ATP-binding cassette, subfamily B</fullName>
    </submittedName>
</protein>
<gene>
    <name evidence="11" type="ORF">SAMN02745906_1022</name>
</gene>
<keyword evidence="3" id="KW-0547">Nucleotide-binding</keyword>
<feature type="domain" description="ABC transporter" evidence="9">
    <location>
        <begin position="384"/>
        <end position="618"/>
    </location>
</feature>
<keyword evidence="2 8" id="KW-0812">Transmembrane</keyword>
<dbReference type="InterPro" id="IPR003593">
    <property type="entry name" value="AAA+_ATPase"/>
</dbReference>
<proteinExistence type="predicted"/>
<dbReference type="Proteomes" id="UP000198970">
    <property type="component" value="Chromosome I"/>
</dbReference>
<dbReference type="GO" id="GO:0005524">
    <property type="term" value="F:ATP binding"/>
    <property type="evidence" value="ECO:0007669"/>
    <property type="project" value="UniProtKB-KW"/>
</dbReference>
<keyword evidence="4 11" id="KW-0067">ATP-binding</keyword>
<dbReference type="EMBL" id="LT630003">
    <property type="protein sequence ID" value="SET67222.1"/>
    <property type="molecule type" value="Genomic_DNA"/>
</dbReference>
<evidence type="ECO:0000256" key="6">
    <source>
        <dbReference type="ARBA" id="ARBA00023136"/>
    </source>
</evidence>
<dbReference type="InterPro" id="IPR017871">
    <property type="entry name" value="ABC_transporter-like_CS"/>
</dbReference>
<feature type="transmembrane region" description="Helical" evidence="8">
    <location>
        <begin position="103"/>
        <end position="124"/>
    </location>
</feature>
<evidence type="ECO:0000313" key="11">
    <source>
        <dbReference type="EMBL" id="SET67222.1"/>
    </source>
</evidence>
<feature type="region of interest" description="Disordered" evidence="7">
    <location>
        <begin position="1"/>
        <end position="38"/>
    </location>
</feature>
<dbReference type="PANTHER" id="PTHR43394">
    <property type="entry name" value="ATP-DEPENDENT PERMEASE MDL1, MITOCHONDRIAL"/>
    <property type="match status" value="1"/>
</dbReference>
<evidence type="ECO:0000256" key="5">
    <source>
        <dbReference type="ARBA" id="ARBA00022989"/>
    </source>
</evidence>
<evidence type="ECO:0000256" key="1">
    <source>
        <dbReference type="ARBA" id="ARBA00004651"/>
    </source>
</evidence>
<evidence type="ECO:0000256" key="4">
    <source>
        <dbReference type="ARBA" id="ARBA00022840"/>
    </source>
</evidence>
<comment type="subcellular location">
    <subcellularLocation>
        <location evidence="1">Cell membrane</location>
        <topology evidence="1">Multi-pass membrane protein</topology>
    </subcellularLocation>
</comment>
<dbReference type="PROSITE" id="PS50929">
    <property type="entry name" value="ABC_TM1F"/>
    <property type="match status" value="1"/>
</dbReference>
<feature type="compositionally biased region" description="Gly residues" evidence="7">
    <location>
        <begin position="26"/>
        <end position="35"/>
    </location>
</feature>
<dbReference type="InterPro" id="IPR003439">
    <property type="entry name" value="ABC_transporter-like_ATP-bd"/>
</dbReference>
<dbReference type="CDD" id="cd03254">
    <property type="entry name" value="ABCC_Glucan_exporter_like"/>
    <property type="match status" value="1"/>
</dbReference>
<dbReference type="PROSITE" id="PS50893">
    <property type="entry name" value="ABC_TRANSPORTER_2"/>
    <property type="match status" value="1"/>
</dbReference>
<name>A0ABY1C534_9FIRM</name>
<dbReference type="PANTHER" id="PTHR43394:SF1">
    <property type="entry name" value="ATP-BINDING CASSETTE SUB-FAMILY B MEMBER 10, MITOCHONDRIAL"/>
    <property type="match status" value="1"/>
</dbReference>
<evidence type="ECO:0000256" key="8">
    <source>
        <dbReference type="SAM" id="Phobius"/>
    </source>
</evidence>
<dbReference type="RefSeq" id="WP_100041731.1">
    <property type="nucleotide sequence ID" value="NZ_LT630003.1"/>
</dbReference>
<dbReference type="InterPro" id="IPR036640">
    <property type="entry name" value="ABC1_TM_sf"/>
</dbReference>
<feature type="transmembrane region" description="Helical" evidence="8">
    <location>
        <begin position="175"/>
        <end position="199"/>
    </location>
</feature>
<dbReference type="Gene3D" id="3.40.50.300">
    <property type="entry name" value="P-loop containing nucleotide triphosphate hydrolases"/>
    <property type="match status" value="1"/>
</dbReference>
<evidence type="ECO:0000256" key="2">
    <source>
        <dbReference type="ARBA" id="ARBA00022692"/>
    </source>
</evidence>
<feature type="transmembrane region" description="Helical" evidence="8">
    <location>
        <begin position="60"/>
        <end position="83"/>
    </location>
</feature>
<dbReference type="InterPro" id="IPR011527">
    <property type="entry name" value="ABC1_TM_dom"/>
</dbReference>
<keyword evidence="5 8" id="KW-1133">Transmembrane helix</keyword>
<dbReference type="PROSITE" id="PS00211">
    <property type="entry name" value="ABC_TRANSPORTER_1"/>
    <property type="match status" value="1"/>
</dbReference>
<dbReference type="SUPFAM" id="SSF52540">
    <property type="entry name" value="P-loop containing nucleoside triphosphate hydrolases"/>
    <property type="match status" value="1"/>
</dbReference>
<dbReference type="InterPro" id="IPR039421">
    <property type="entry name" value="Type_1_exporter"/>
</dbReference>
<dbReference type="Gene3D" id="1.20.1560.10">
    <property type="entry name" value="ABC transporter type 1, transmembrane domain"/>
    <property type="match status" value="1"/>
</dbReference>
<sequence length="623" mass="68635">MDEQKKIKSLKRRYSRSSQPVKNHGPMGGNGGGRQIKGRLPKNAKETIRRLMSYLNEYKLYMGAAFVCVIVGTLATLAGSYMLRPIINQYIAPPGGGMGSVSGLAKGIAAMAAVFLIGVIANYAQSRIMLTVAQNALQKIRDDLFSKIQTLPVRFYDTNNTGDLMSRFSNDVDTIGQMLSSTLVQLFTGVLSIIGTLALMIYTNIWLTLVTIIMIPVMMRVGGFVASRSQKFFSAQQSSLGAVNGYIEEMISGQKVVKVFCHEDVAEEEFEILNEDLRNNMIHAQFFGGVMMPVMGNLSQLNYILTACIGGLLCVLRGFDVGGLTVFLSFSRQFGRPINEMSMQVTNVFSAIAGAERVFAVMDEEPEPADDEDAAELDPMNGYVELDHVTFGYDPDKVILKDLSLYAKPGQKIAFVGSTGAGKTTITNLLNRFYDIQGGEITIDGVDIRHIKRKNLRHNIAMVLQDTHLFTGTVMENIRYGRLDATDEGVIQAAKTASAYSFIMRLPAGFDTLLEGDGANLSQGERQLLNIARAAISKTPVLILDEATSSVDTRTEKHIERGMDRLMANRTTFVIAHRLSTVRNANAIMVLENGEIIERGDHEDLLKQKGRYYQLYTGAVELD</sequence>